<evidence type="ECO:0000259" key="1">
    <source>
        <dbReference type="Pfam" id="PF24750"/>
    </source>
</evidence>
<dbReference type="EMBL" id="KE346034">
    <property type="protein sequence ID" value="EXC24811.1"/>
    <property type="molecule type" value="Genomic_DNA"/>
</dbReference>
<name>W9SE66_9ROSA</name>
<dbReference type="SUPFAM" id="SSF81383">
    <property type="entry name" value="F-box domain"/>
    <property type="match status" value="1"/>
</dbReference>
<dbReference type="Pfam" id="PF24750">
    <property type="entry name" value="b-prop_At3g26010-like"/>
    <property type="match status" value="1"/>
</dbReference>
<gene>
    <name evidence="2" type="ORF">L484_018525</name>
</gene>
<proteinExistence type="predicted"/>
<evidence type="ECO:0000313" key="2">
    <source>
        <dbReference type="EMBL" id="EXC24811.1"/>
    </source>
</evidence>
<dbReference type="InterPro" id="IPR056592">
    <property type="entry name" value="Beta-prop_At3g26010-like"/>
</dbReference>
<dbReference type="Proteomes" id="UP000030645">
    <property type="component" value="Unassembled WGS sequence"/>
</dbReference>
<dbReference type="PANTHER" id="PTHR35546">
    <property type="entry name" value="F-BOX PROTEIN INTERACTION DOMAIN PROTEIN-RELATED"/>
    <property type="match status" value="1"/>
</dbReference>
<dbReference type="PANTHER" id="PTHR35546:SF130">
    <property type="entry name" value="EXPRESSED PROTEIN"/>
    <property type="match status" value="1"/>
</dbReference>
<organism evidence="2 3">
    <name type="scientific">Morus notabilis</name>
    <dbReference type="NCBI Taxonomy" id="981085"/>
    <lineage>
        <taxon>Eukaryota</taxon>
        <taxon>Viridiplantae</taxon>
        <taxon>Streptophyta</taxon>
        <taxon>Embryophyta</taxon>
        <taxon>Tracheophyta</taxon>
        <taxon>Spermatophyta</taxon>
        <taxon>Magnoliopsida</taxon>
        <taxon>eudicotyledons</taxon>
        <taxon>Gunneridae</taxon>
        <taxon>Pentapetalae</taxon>
        <taxon>rosids</taxon>
        <taxon>fabids</taxon>
        <taxon>Rosales</taxon>
        <taxon>Moraceae</taxon>
        <taxon>Moreae</taxon>
        <taxon>Morus</taxon>
    </lineage>
</organism>
<dbReference type="InterPro" id="IPR055290">
    <property type="entry name" value="At3g26010-like"/>
</dbReference>
<reference evidence="3" key="1">
    <citation type="submission" date="2013-01" db="EMBL/GenBank/DDBJ databases">
        <title>Draft Genome Sequence of a Mulberry Tree, Morus notabilis C.K. Schneid.</title>
        <authorList>
            <person name="He N."/>
            <person name="Zhao S."/>
        </authorList>
    </citation>
    <scope>NUCLEOTIDE SEQUENCE</scope>
</reference>
<dbReference type="AlphaFoldDB" id="W9SE66"/>
<evidence type="ECO:0000313" key="3">
    <source>
        <dbReference type="Proteomes" id="UP000030645"/>
    </source>
</evidence>
<sequence>MGEKNSGGGFAFCQNHKTSQVNGDDNGQNQNFSLVPCRRKRKSTQIEKPSTTLSNLGRDLLLHIFLLLPDCQSAIKCLAVSKLWNFLISDSCFISSFVQRQHSLNSAASMPYTLLIKFFIYQKFPVFSEKSEILHQRRLPSLSSSNYLSFLPSTPFGVRACYNDLLLVSMRARSHYCICNPLTRKFVALPNPPEPSDALPRNAPRCPQYRRFGLAWQSTTNEQCYNYRVVLIAILSSSNRFIITVFSSESGKWNMYVVSSPRPLLSNLGSWNMKHVVFANGKLHWIEGVKLIKGIIAFDPFDHTTGSKSCFYIDLPAELPRICFLQKEICFGACQGRLLISYSGPRMAKCSFTLLVWELRNYDNNADTWYLKHYIRNRSYDMIGIHESDDEQFRVVGFHPSDGDVVFLCCFPFSIIVTLSTVTAHSLLVLSTAAPSLLSTAAPSLHGDNIFLSEVTHPCGHTSISSLLLLLRQIRSPALSLLSTAASLHFFVRSAFVKTTQGHRAACDRLIDVRRTLDHRNESQGRSILKICEITSEAFFKLKFLLVEISEVEEPTLEHVQKFLAPLNELSTEASTLREKGDLVSKLGHR</sequence>
<dbReference type="Gene3D" id="1.20.1280.50">
    <property type="match status" value="1"/>
</dbReference>
<keyword evidence="3" id="KW-1185">Reference proteome</keyword>
<feature type="domain" description="F-box protein At3g26010-like beta-propeller" evidence="1">
    <location>
        <begin position="156"/>
        <end position="412"/>
    </location>
</feature>
<dbReference type="STRING" id="981085.W9SE66"/>
<accession>W9SE66</accession>
<protein>
    <recommendedName>
        <fullName evidence="1">F-box protein At3g26010-like beta-propeller domain-containing protein</fullName>
    </recommendedName>
</protein>
<dbReference type="InterPro" id="IPR036047">
    <property type="entry name" value="F-box-like_dom_sf"/>
</dbReference>